<keyword evidence="2" id="KW-0808">Transferase</keyword>
<protein>
    <submittedName>
        <fullName evidence="2">Polysaccharide pyruvyl transferase</fullName>
    </submittedName>
</protein>
<feature type="domain" description="Polysaccharide pyruvyl transferase" evidence="1">
    <location>
        <begin position="13"/>
        <end position="220"/>
    </location>
</feature>
<evidence type="ECO:0000259" key="1">
    <source>
        <dbReference type="Pfam" id="PF04230"/>
    </source>
</evidence>
<gene>
    <name evidence="2" type="ORF">ERS132452_01189</name>
</gene>
<dbReference type="EMBL" id="FIIN01000006">
    <property type="protein sequence ID" value="CYV95442.1"/>
    <property type="molecule type" value="Genomic_DNA"/>
</dbReference>
<evidence type="ECO:0000313" key="2">
    <source>
        <dbReference type="EMBL" id="CYV95442.1"/>
    </source>
</evidence>
<dbReference type="AlphaFoldDB" id="A0A0Z8LRA3"/>
<dbReference type="Proteomes" id="UP000071765">
    <property type="component" value="Unassembled WGS sequence"/>
</dbReference>
<dbReference type="GO" id="GO:0016740">
    <property type="term" value="F:transferase activity"/>
    <property type="evidence" value="ECO:0007669"/>
    <property type="project" value="UniProtKB-KW"/>
</dbReference>
<name>A0A0Z8LRA3_STRSU</name>
<reference evidence="2 3" key="1">
    <citation type="submission" date="2016-02" db="EMBL/GenBank/DDBJ databases">
        <authorList>
            <consortium name="Pathogen Informatics"/>
        </authorList>
    </citation>
    <scope>NUCLEOTIDE SEQUENCE [LARGE SCALE GENOMIC DNA]</scope>
    <source>
        <strain evidence="2 3">LSS90</strain>
    </source>
</reference>
<sequence>MVKYALFSYSTENIGDEIQSIAASRLLPQIDYYINRDYMNDFKPDTDEQIKLIMNGWYSHRPQNFPLKNEQITPLLISMFVTGRAKVPFSSEENVAFFKKYGPVGARSADTKEYMESLGVESYWSGCMTLTLQPEKYIKKQDFVLAIDLPEEAYQKLEKESKLPVIRLSVYTNHKYMSDTRRMKLAKYYLYLYQSARLVVTTRLHATLPCLALGTSVLNIELPNFEPERFGSLRELSNHMTLDEFMSGTGDYDINNPKENPTEFLEARKNLEDRCQAFTGFKNKKGFLNGQPVAELLRDPELIQTFATGVASAYREYGTGF</sequence>
<dbReference type="InterPro" id="IPR007345">
    <property type="entry name" value="Polysacch_pyruvyl_Trfase"/>
</dbReference>
<organism evidence="2 3">
    <name type="scientific">Streptococcus suis</name>
    <dbReference type="NCBI Taxonomy" id="1307"/>
    <lineage>
        <taxon>Bacteria</taxon>
        <taxon>Bacillati</taxon>
        <taxon>Bacillota</taxon>
        <taxon>Bacilli</taxon>
        <taxon>Lactobacillales</taxon>
        <taxon>Streptococcaceae</taxon>
        <taxon>Streptococcus</taxon>
    </lineage>
</organism>
<dbReference type="Pfam" id="PF04230">
    <property type="entry name" value="PS_pyruv_trans"/>
    <property type="match status" value="1"/>
</dbReference>
<accession>A0A0Z8LRA3</accession>
<evidence type="ECO:0000313" key="3">
    <source>
        <dbReference type="Proteomes" id="UP000071765"/>
    </source>
</evidence>
<proteinExistence type="predicted"/>
<dbReference type="RefSeq" id="WP_044674686.1">
    <property type="nucleotide sequence ID" value="NZ_CEDG01000050.1"/>
</dbReference>